<feature type="non-terminal residue" evidence="2">
    <location>
        <position position="1"/>
    </location>
</feature>
<reference evidence="2 3" key="1">
    <citation type="submission" date="2020-07" db="EMBL/GenBank/DDBJ databases">
        <title>Description of Limosilactobacillus balticus sp. nov., Limosilactobacillus agrestis sp. nov., Limosilactobacillus albertensis sp. nov., Limosilactobacillus rudii sp. nov., Limosilactobacillus fastidiosus sp. nov., five novel Limosilactobacillus species isolated from the vertebrate gastrointestinal tract, and proposal of 6 subspecies of Limosilactobacillus reuteri adapted to the gastrointestinal tract of specific vertebrate hosts.</title>
        <authorList>
            <person name="Li F."/>
            <person name="Cheng C."/>
            <person name="Zheng J."/>
            <person name="Quevedo R.M."/>
            <person name="Li J."/>
            <person name="Roos S."/>
            <person name="Gaenzle M.G."/>
            <person name="Walter J."/>
        </authorList>
    </citation>
    <scope>NUCLEOTIDE SEQUENCE [LARGE SCALE GENOMIC DNA]</scope>
    <source>
        <strain evidence="2 3">WF-MA3-C</strain>
    </source>
</reference>
<dbReference type="EMBL" id="JACIUY010000041">
    <property type="protein sequence ID" value="MBB1085371.1"/>
    <property type="molecule type" value="Genomic_DNA"/>
</dbReference>
<evidence type="ECO:0000259" key="1">
    <source>
        <dbReference type="Pfam" id="PF01610"/>
    </source>
</evidence>
<accession>A0A7W3TY16</accession>
<dbReference type="PANTHER" id="PTHR33498:SF1">
    <property type="entry name" value="TRANSPOSASE FOR INSERTION SEQUENCE ELEMENT IS1557"/>
    <property type="match status" value="1"/>
</dbReference>
<dbReference type="PANTHER" id="PTHR33498">
    <property type="entry name" value="TRANSPOSASE FOR INSERTION SEQUENCE ELEMENT IS1557"/>
    <property type="match status" value="1"/>
</dbReference>
<proteinExistence type="predicted"/>
<protein>
    <submittedName>
        <fullName evidence="2">Transposase</fullName>
    </submittedName>
</protein>
<evidence type="ECO:0000313" key="3">
    <source>
        <dbReference type="Proteomes" id="UP000518255"/>
    </source>
</evidence>
<dbReference type="InterPro" id="IPR002560">
    <property type="entry name" value="Transposase_DDE"/>
</dbReference>
<comment type="caution">
    <text evidence="2">The sequence shown here is derived from an EMBL/GenBank/DDBJ whole genome shotgun (WGS) entry which is preliminary data.</text>
</comment>
<name>A0A7W3TY16_9LACO</name>
<sequence>QLVVKLHNRLSPSIIDYFENRYSQAERARVESVVIDLNAQYQSFIYRLFPNAQIIIDRFHIVQLAGRALDNCRLNILKFLDKHSREYKIMKNQWRLFHLKQTELHPEKPVYLRGINEYMTKQNAVDLIT</sequence>
<organism evidence="2 3">
    <name type="scientific">Limosilactobacillus fastidiosus</name>
    <dbReference type="NCBI Taxonomy" id="2759855"/>
    <lineage>
        <taxon>Bacteria</taxon>
        <taxon>Bacillati</taxon>
        <taxon>Bacillota</taxon>
        <taxon>Bacilli</taxon>
        <taxon>Lactobacillales</taxon>
        <taxon>Lactobacillaceae</taxon>
        <taxon>Limosilactobacillus</taxon>
    </lineage>
</organism>
<dbReference type="AlphaFoldDB" id="A0A7W3TY16"/>
<dbReference type="InterPro" id="IPR047951">
    <property type="entry name" value="Transpos_ISL3"/>
</dbReference>
<feature type="non-terminal residue" evidence="2">
    <location>
        <position position="129"/>
    </location>
</feature>
<dbReference type="Pfam" id="PF01610">
    <property type="entry name" value="DDE_Tnp_ISL3"/>
    <property type="match status" value="1"/>
</dbReference>
<evidence type="ECO:0000313" key="2">
    <source>
        <dbReference type="EMBL" id="MBB1085371.1"/>
    </source>
</evidence>
<dbReference type="RefSeq" id="WP_182580162.1">
    <property type="nucleotide sequence ID" value="NZ_JACIUY010000041.1"/>
</dbReference>
<dbReference type="Proteomes" id="UP000518255">
    <property type="component" value="Unassembled WGS sequence"/>
</dbReference>
<gene>
    <name evidence="2" type="ORF">H5R63_00885</name>
</gene>
<feature type="domain" description="Transposase IS204/IS1001/IS1096/IS1165 DDE" evidence="1">
    <location>
        <begin position="5"/>
        <end position="117"/>
    </location>
</feature>